<dbReference type="GO" id="GO:0003677">
    <property type="term" value="F:DNA binding"/>
    <property type="evidence" value="ECO:0007669"/>
    <property type="project" value="TreeGrafter"/>
</dbReference>
<dbReference type="GO" id="GO:0003886">
    <property type="term" value="F:DNA (cytosine-5-)-methyltransferase activity"/>
    <property type="evidence" value="ECO:0007669"/>
    <property type="project" value="UniProtKB-EC"/>
</dbReference>
<comment type="catalytic activity">
    <reaction evidence="6">
        <text>a 2'-deoxycytidine in DNA + S-adenosyl-L-methionine = a 5-methyl-2'-deoxycytidine in DNA + S-adenosyl-L-homocysteine + H(+)</text>
        <dbReference type="Rhea" id="RHEA:13681"/>
        <dbReference type="Rhea" id="RHEA-COMP:11369"/>
        <dbReference type="Rhea" id="RHEA-COMP:11370"/>
        <dbReference type="ChEBI" id="CHEBI:15378"/>
        <dbReference type="ChEBI" id="CHEBI:57856"/>
        <dbReference type="ChEBI" id="CHEBI:59789"/>
        <dbReference type="ChEBI" id="CHEBI:85452"/>
        <dbReference type="ChEBI" id="CHEBI:85454"/>
        <dbReference type="EC" id="2.1.1.37"/>
    </reaction>
</comment>
<dbReference type="InterPro" id="IPR029063">
    <property type="entry name" value="SAM-dependent_MTases_sf"/>
</dbReference>
<name>A0A089QEZ8_9HYPH</name>
<protein>
    <recommendedName>
        <fullName evidence="1">DNA (cytosine-5-)-methyltransferase</fullName>
        <ecNumber evidence="1">2.1.1.37</ecNumber>
    </recommendedName>
</protein>
<gene>
    <name evidence="8" type="ORF">MOC_5429</name>
</gene>
<dbReference type="STRING" id="693986.MOC_5429"/>
<keyword evidence="4" id="KW-0949">S-adenosyl-L-methionine</keyword>
<keyword evidence="3 8" id="KW-0808">Transferase</keyword>
<evidence type="ECO:0000256" key="7">
    <source>
        <dbReference type="SAM" id="MobiDB-lite"/>
    </source>
</evidence>
<reference evidence="8 9" key="1">
    <citation type="journal article" date="2014" name="PLoS ONE">
        <title>Genome Information of Methylobacterium oryzae, a Plant-Probiotic Methylotroph in the Phyllosphere.</title>
        <authorList>
            <person name="Kwak M.J."/>
            <person name="Jeong H."/>
            <person name="Madhaiyan M."/>
            <person name="Lee Y."/>
            <person name="Sa T.M."/>
            <person name="Oh T.K."/>
            <person name="Kim J.F."/>
        </authorList>
    </citation>
    <scope>NUCLEOTIDE SEQUENCE [LARGE SCALE GENOMIC DNA]</scope>
    <source>
        <strain evidence="8 9">CBMB20</strain>
    </source>
</reference>
<dbReference type="KEGG" id="mor:MOC_5429"/>
<dbReference type="EC" id="2.1.1.37" evidence="1"/>
<feature type="region of interest" description="Disordered" evidence="7">
    <location>
        <begin position="176"/>
        <end position="200"/>
    </location>
</feature>
<dbReference type="PANTHER" id="PTHR10629">
    <property type="entry name" value="CYTOSINE-SPECIFIC METHYLTRANSFERASE"/>
    <property type="match status" value="1"/>
</dbReference>
<evidence type="ECO:0000256" key="6">
    <source>
        <dbReference type="ARBA" id="ARBA00047422"/>
    </source>
</evidence>
<dbReference type="Gene3D" id="3.40.50.150">
    <property type="entry name" value="Vaccinia Virus protein VP39"/>
    <property type="match status" value="1"/>
</dbReference>
<dbReference type="Proteomes" id="UP000029492">
    <property type="component" value="Chromosome"/>
</dbReference>
<keyword evidence="9" id="KW-1185">Reference proteome</keyword>
<dbReference type="eggNOG" id="COG0270">
    <property type="taxonomic scope" value="Bacteria"/>
</dbReference>
<evidence type="ECO:0000256" key="4">
    <source>
        <dbReference type="ARBA" id="ARBA00022691"/>
    </source>
</evidence>
<dbReference type="InterPro" id="IPR001525">
    <property type="entry name" value="C5_MeTfrase"/>
</dbReference>
<sequence>MLQLGGGAAMRTIVSTLEDLGYRWAWRVVDSFGFGLPQRRERVFLVASRVADPADVLMADEVLLDRPATAIGIRAHGFYWTEGRGGLGWAVDAVPTLKNGSSVGIPSPPAVLMPNGAVITPDVRDAERLQGFAEDWTVPATGVARANFRWGLVGNAVSVPVAEWLGGRLARPGSYDRRRDIGFPDSGSLPKAARSDGSKRYRVDIGSDPIGSAPPSLASFLRYPGVPLSARATAGFLSRTRVSKLRFAEGFISALEEHLVAMAGSSATRSTDPRDPSRSQTLIAAASR</sequence>
<dbReference type="GO" id="GO:0044027">
    <property type="term" value="P:negative regulation of gene expression via chromosomal CpG island methylation"/>
    <property type="evidence" value="ECO:0007669"/>
    <property type="project" value="TreeGrafter"/>
</dbReference>
<dbReference type="SUPFAM" id="SSF53335">
    <property type="entry name" value="S-adenosyl-L-methionine-dependent methyltransferases"/>
    <property type="match status" value="1"/>
</dbReference>
<keyword evidence="5" id="KW-0680">Restriction system</keyword>
<evidence type="ECO:0000256" key="2">
    <source>
        <dbReference type="ARBA" id="ARBA00022603"/>
    </source>
</evidence>
<feature type="region of interest" description="Disordered" evidence="7">
    <location>
        <begin position="265"/>
        <end position="288"/>
    </location>
</feature>
<dbReference type="Pfam" id="PF00145">
    <property type="entry name" value="DNA_methylase"/>
    <property type="match status" value="1"/>
</dbReference>
<dbReference type="REBASE" id="94022">
    <property type="entry name" value="M.Mor20ORF5429P"/>
</dbReference>
<accession>A0A089QEZ8</accession>
<evidence type="ECO:0000256" key="1">
    <source>
        <dbReference type="ARBA" id="ARBA00011975"/>
    </source>
</evidence>
<dbReference type="PANTHER" id="PTHR10629:SF52">
    <property type="entry name" value="DNA (CYTOSINE-5)-METHYLTRANSFERASE 1"/>
    <property type="match status" value="1"/>
</dbReference>
<dbReference type="GO" id="GO:0032259">
    <property type="term" value="P:methylation"/>
    <property type="evidence" value="ECO:0007669"/>
    <property type="project" value="UniProtKB-KW"/>
</dbReference>
<dbReference type="EMBL" id="CP003811">
    <property type="protein sequence ID" value="AIQ93184.1"/>
    <property type="molecule type" value="Genomic_DNA"/>
</dbReference>
<keyword evidence="2 8" id="KW-0489">Methyltransferase</keyword>
<dbReference type="InterPro" id="IPR050390">
    <property type="entry name" value="C5-Methyltransferase"/>
</dbReference>
<evidence type="ECO:0000256" key="3">
    <source>
        <dbReference type="ARBA" id="ARBA00022679"/>
    </source>
</evidence>
<dbReference type="HOGENOM" id="CLU_965794_0_0_5"/>
<proteinExistence type="predicted"/>
<dbReference type="GO" id="GO:0009307">
    <property type="term" value="P:DNA restriction-modification system"/>
    <property type="evidence" value="ECO:0007669"/>
    <property type="project" value="UniProtKB-KW"/>
</dbReference>
<evidence type="ECO:0000256" key="5">
    <source>
        <dbReference type="ARBA" id="ARBA00022747"/>
    </source>
</evidence>
<evidence type="ECO:0000313" key="9">
    <source>
        <dbReference type="Proteomes" id="UP000029492"/>
    </source>
</evidence>
<evidence type="ECO:0000313" key="8">
    <source>
        <dbReference type="EMBL" id="AIQ93184.1"/>
    </source>
</evidence>
<dbReference type="AlphaFoldDB" id="A0A089QEZ8"/>
<organism evidence="8 9">
    <name type="scientific">Methylobacterium oryzae CBMB20</name>
    <dbReference type="NCBI Taxonomy" id="693986"/>
    <lineage>
        <taxon>Bacteria</taxon>
        <taxon>Pseudomonadati</taxon>
        <taxon>Pseudomonadota</taxon>
        <taxon>Alphaproteobacteria</taxon>
        <taxon>Hyphomicrobiales</taxon>
        <taxon>Methylobacteriaceae</taxon>
        <taxon>Methylobacterium</taxon>
    </lineage>
</organism>